<evidence type="ECO:0000256" key="1">
    <source>
        <dbReference type="SAM" id="MobiDB-lite"/>
    </source>
</evidence>
<dbReference type="EMBL" id="JAEVLS010000005">
    <property type="protein sequence ID" value="MBM0107432.1"/>
    <property type="molecule type" value="Genomic_DNA"/>
</dbReference>
<sequence>MASRPSGTTPRSKKSSTRTLPPVTTVSNEEQKLADADTDAVENRAADGVVGEAAPHDVKITESKLEQREIPSFSDSREARIAEAAYWRAERRGFAPGHELEDWLSAEREIDQSEQRK</sequence>
<feature type="compositionally biased region" description="Basic and acidic residues" evidence="1">
    <location>
        <begin position="29"/>
        <end position="40"/>
    </location>
</feature>
<dbReference type="RefSeq" id="WP_203169542.1">
    <property type="nucleotide sequence ID" value="NZ_JAEVLS010000005.1"/>
</dbReference>
<accession>A0ABS1X2H6</accession>
<dbReference type="Pfam" id="PF11154">
    <property type="entry name" value="DUF2934"/>
    <property type="match status" value="1"/>
</dbReference>
<evidence type="ECO:0000313" key="3">
    <source>
        <dbReference type="Proteomes" id="UP000661077"/>
    </source>
</evidence>
<keyword evidence="3" id="KW-1185">Reference proteome</keyword>
<evidence type="ECO:0000313" key="2">
    <source>
        <dbReference type="EMBL" id="MBM0107432.1"/>
    </source>
</evidence>
<feature type="compositionally biased region" description="Low complexity" evidence="1">
    <location>
        <begin position="1"/>
        <end position="10"/>
    </location>
</feature>
<comment type="caution">
    <text evidence="2">The sequence shown here is derived from an EMBL/GenBank/DDBJ whole genome shotgun (WGS) entry which is preliminary data.</text>
</comment>
<dbReference type="Proteomes" id="UP000661077">
    <property type="component" value="Unassembled WGS sequence"/>
</dbReference>
<dbReference type="InterPro" id="IPR021327">
    <property type="entry name" value="DUF2934"/>
</dbReference>
<gene>
    <name evidence="2" type="ORF">JM946_22050</name>
</gene>
<name>A0ABS1X2H6_9GAMM</name>
<protein>
    <submittedName>
        <fullName evidence="2">DUF2934 domain-containing protein</fullName>
    </submittedName>
</protein>
<feature type="region of interest" description="Disordered" evidence="1">
    <location>
        <begin position="1"/>
        <end position="40"/>
    </location>
</feature>
<reference evidence="2 3" key="1">
    <citation type="journal article" date="2021" name="Int. J. Syst. Evol. Microbiol.">
        <title>Steroidobacter gossypii sp. nov., isolated from soil of cotton cropping field.</title>
        <authorList>
            <person name="Huang R."/>
            <person name="Yang S."/>
            <person name="Zhen C."/>
            <person name="Liu W."/>
        </authorList>
    </citation>
    <scope>NUCLEOTIDE SEQUENCE [LARGE SCALE GENOMIC DNA]</scope>
    <source>
        <strain evidence="2 3">S1-65</strain>
    </source>
</reference>
<organism evidence="2 3">
    <name type="scientific">Steroidobacter gossypii</name>
    <dbReference type="NCBI Taxonomy" id="2805490"/>
    <lineage>
        <taxon>Bacteria</taxon>
        <taxon>Pseudomonadati</taxon>
        <taxon>Pseudomonadota</taxon>
        <taxon>Gammaproteobacteria</taxon>
        <taxon>Steroidobacterales</taxon>
        <taxon>Steroidobacteraceae</taxon>
        <taxon>Steroidobacter</taxon>
    </lineage>
</organism>
<proteinExistence type="predicted"/>